<proteinExistence type="predicted"/>
<gene>
    <name evidence="2" type="ORF">EST38_g14633</name>
</gene>
<feature type="compositionally biased region" description="Acidic residues" evidence="1">
    <location>
        <begin position="233"/>
        <end position="256"/>
    </location>
</feature>
<feature type="compositionally biased region" description="Polar residues" evidence="1">
    <location>
        <begin position="1"/>
        <end position="25"/>
    </location>
</feature>
<dbReference type="EMBL" id="SDEE01002165">
    <property type="protein sequence ID" value="RXW11222.1"/>
    <property type="molecule type" value="Genomic_DNA"/>
</dbReference>
<protein>
    <submittedName>
        <fullName evidence="2">Uncharacterized protein</fullName>
    </submittedName>
</protein>
<dbReference type="PANTHER" id="PTHR24216:SF65">
    <property type="entry name" value="PAXILLIN-LIKE PROTEIN 1"/>
    <property type="match status" value="1"/>
</dbReference>
<evidence type="ECO:0000256" key="1">
    <source>
        <dbReference type="SAM" id="MobiDB-lite"/>
    </source>
</evidence>
<feature type="compositionally biased region" description="Low complexity" evidence="1">
    <location>
        <begin position="677"/>
        <end position="688"/>
    </location>
</feature>
<feature type="compositionally biased region" description="Basic and acidic residues" evidence="1">
    <location>
        <begin position="264"/>
        <end position="280"/>
    </location>
</feature>
<feature type="non-terminal residue" evidence="2">
    <location>
        <position position="688"/>
    </location>
</feature>
<dbReference type="PANTHER" id="PTHR24216">
    <property type="entry name" value="PAXILLIN-RELATED"/>
    <property type="match status" value="1"/>
</dbReference>
<dbReference type="Proteomes" id="UP000290288">
    <property type="component" value="Unassembled WGS sequence"/>
</dbReference>
<name>A0A4Q2CXY3_9AGAR</name>
<dbReference type="OrthoDB" id="3061191at2759"/>
<feature type="compositionally biased region" description="Acidic residues" evidence="1">
    <location>
        <begin position="148"/>
        <end position="164"/>
    </location>
</feature>
<accession>A0A4Q2CXY3</accession>
<sequence>MPTRTSSSTQPAPNTHSTTPGMENRSSPAPFPTPSAASAHLPSPSPPPSAQPSASFKPTSRKWAGVPQKITKKELDSYPWDPPFDFGVPQGLSTPSRKQQIEQELFGTPTPKAQRGQNSTPHRAQSLDPSAVTPRPEVRARRATSEQPDVDAEADVDAETDGGSEDLPSSPTPDLPSSPTPDLPSSPTPDPFRKMGGKLRRLTVILSDNEVSDGDSGKGVGVASNGATTGSDGEGDGVDQGEESGESGESEVDEEGSVTSSTESAEKAGRPTKEENRIADKAADSVEKIIDKTSKRLKRSRRFVVNRINKRLSPAERITVKPSDWSYYVGYFYRHAEEERERLGDSKACATKESFESFKEAYPDDWLELIETDHALSRSKFHKNLGERQTSFNKFCQSVTDLISSAESLGFEALFVACGSVVNEDGNLGTYHQTKHLQGFVEKRLKKGMTPDSFLGQAKSHVIDACSKEYVEDAVEVEEADEEEAPPSEDRDSPALKSDQIFQLAVATKNLKIIQLARSLRSRLMSEIESLTLDRCRPIIKLYLILYFGLIGKSFGRNSIPWGRHLRAYFAKQAVRVLNWPAGVVMLGEGEYSDGIKGLGSVKVTALTKALHEGKIRFVLADKQALKLGKIPVVEEAAPPADSSQKSGCRLFLDGSIDCSGLRRLTTASAKQPMPGPSSSKQPASKAP</sequence>
<reference evidence="2 3" key="1">
    <citation type="submission" date="2019-01" db="EMBL/GenBank/DDBJ databases">
        <title>Draft genome sequence of Psathyrella aberdarensis IHI B618.</title>
        <authorList>
            <person name="Buettner E."/>
            <person name="Kellner H."/>
        </authorList>
    </citation>
    <scope>NUCLEOTIDE SEQUENCE [LARGE SCALE GENOMIC DNA]</scope>
    <source>
        <strain evidence="2 3">IHI B618</strain>
    </source>
</reference>
<dbReference type="STRING" id="2316362.A0A4Q2CXY3"/>
<evidence type="ECO:0000313" key="3">
    <source>
        <dbReference type="Proteomes" id="UP000290288"/>
    </source>
</evidence>
<evidence type="ECO:0000313" key="2">
    <source>
        <dbReference type="EMBL" id="RXW11222.1"/>
    </source>
</evidence>
<dbReference type="AlphaFoldDB" id="A0A4Q2CXY3"/>
<feature type="region of interest" description="Disordered" evidence="1">
    <location>
        <begin position="1"/>
        <end position="280"/>
    </location>
</feature>
<feature type="region of interest" description="Disordered" evidence="1">
    <location>
        <begin position="664"/>
        <end position="688"/>
    </location>
</feature>
<feature type="compositionally biased region" description="Pro residues" evidence="1">
    <location>
        <begin position="170"/>
        <end position="190"/>
    </location>
</feature>
<keyword evidence="3" id="KW-1185">Reference proteome</keyword>
<organism evidence="2 3">
    <name type="scientific">Candolleomyces aberdarensis</name>
    <dbReference type="NCBI Taxonomy" id="2316362"/>
    <lineage>
        <taxon>Eukaryota</taxon>
        <taxon>Fungi</taxon>
        <taxon>Dikarya</taxon>
        <taxon>Basidiomycota</taxon>
        <taxon>Agaricomycotina</taxon>
        <taxon>Agaricomycetes</taxon>
        <taxon>Agaricomycetidae</taxon>
        <taxon>Agaricales</taxon>
        <taxon>Agaricineae</taxon>
        <taxon>Psathyrellaceae</taxon>
        <taxon>Candolleomyces</taxon>
    </lineage>
</organism>
<comment type="caution">
    <text evidence="2">The sequence shown here is derived from an EMBL/GenBank/DDBJ whole genome shotgun (WGS) entry which is preliminary data.</text>
</comment>